<evidence type="ECO:0000313" key="2">
    <source>
        <dbReference type="Proteomes" id="UP000542776"/>
    </source>
</evidence>
<protein>
    <submittedName>
        <fullName evidence="1">Uncharacterized protein</fullName>
    </submittedName>
</protein>
<comment type="caution">
    <text evidence="1">The sequence shown here is derived from an EMBL/GenBank/DDBJ whole genome shotgun (WGS) entry which is preliminary data.</text>
</comment>
<dbReference type="EMBL" id="JACIEK010000001">
    <property type="protein sequence ID" value="MBB3996854.1"/>
    <property type="molecule type" value="Genomic_DNA"/>
</dbReference>
<name>A0A7W6EFD8_9HYPH</name>
<sequence>MSGGGRRTQRHPAIFPDQQAELVRLAYDVWRKCSLAMVLLQVESDDYRTVAGFQATALDFAKAITQGEVDFARGTTTTPGDRMPGRPMDRDAEVERAIEACGGDARMAVRALLDLKQRFEAVRQLP</sequence>
<evidence type="ECO:0000313" key="1">
    <source>
        <dbReference type="EMBL" id="MBB3996854.1"/>
    </source>
</evidence>
<reference evidence="1 2" key="1">
    <citation type="submission" date="2020-08" db="EMBL/GenBank/DDBJ databases">
        <title>Genomic Encyclopedia of Type Strains, Phase IV (KMG-IV): sequencing the most valuable type-strain genomes for metagenomic binning, comparative biology and taxonomic classification.</title>
        <authorList>
            <person name="Goeker M."/>
        </authorList>
    </citation>
    <scope>NUCLEOTIDE SEQUENCE [LARGE SCALE GENOMIC DNA]</scope>
    <source>
        <strain evidence="1 2">DSM 102238</strain>
    </source>
</reference>
<dbReference type="AlphaFoldDB" id="A0A7W6EFD8"/>
<organism evidence="1 2">
    <name type="scientific">Aureimonas pseudogalii</name>
    <dbReference type="NCBI Taxonomy" id="1744844"/>
    <lineage>
        <taxon>Bacteria</taxon>
        <taxon>Pseudomonadati</taxon>
        <taxon>Pseudomonadota</taxon>
        <taxon>Alphaproteobacteria</taxon>
        <taxon>Hyphomicrobiales</taxon>
        <taxon>Aurantimonadaceae</taxon>
        <taxon>Aureimonas</taxon>
    </lineage>
</organism>
<dbReference type="RefSeq" id="WP_183197832.1">
    <property type="nucleotide sequence ID" value="NZ_JACIEK010000001.1"/>
</dbReference>
<keyword evidence="2" id="KW-1185">Reference proteome</keyword>
<dbReference type="Proteomes" id="UP000542776">
    <property type="component" value="Unassembled WGS sequence"/>
</dbReference>
<proteinExistence type="predicted"/>
<gene>
    <name evidence="1" type="ORF">GGR04_000675</name>
</gene>
<accession>A0A7W6EFD8</accession>